<dbReference type="EMBL" id="JAUTXU010000013">
    <property type="protein sequence ID" value="KAK3722401.1"/>
    <property type="molecule type" value="Genomic_DNA"/>
</dbReference>
<protein>
    <submittedName>
        <fullName evidence="1">Uncharacterized protein</fullName>
    </submittedName>
</protein>
<proteinExistence type="predicted"/>
<accession>A0ACC3NSP4</accession>
<sequence>MVCPQQTLEDVAPIVAPDFLGRRLRSLNETKLQLIKNWLHICSGYHGQDCQLPDNEAFQELREGAYFGVIDLEEMRLRCLPENAVYVALSYTWGPAQQGRFRTELKSVMTIIKRGGLSRHLDDLPKTIRDAINLVRNLGLRYLWVDSICTVQDMKGTWDRYADVRHLVYGNAFLTICAADGNDADAGLRALSQDGGDADAGVDAHFQPASRAPQCIESYSPNLQLMARYPLEAYVRQSKWHTRAWTFQERFLSKRCLVFVRGRVYYECRSTTMCEDVDLETPIAGSSLDFDQSSGQNFRKFSGNPVDAYRIGVTLYTARELSRSHDILAAFDGVGKLLCGDLGGESVYGLPNSHFDLALLLWEPQDAPKRRPPGPRESFPSWSWCGWDKQYVKHNEHTVPPLITEHLHDWLMEHTWISWYIRDGNGDLRLVWDPFREGSSPAHIKARLRGYPVTHAPSPGDDHYGRELPEDILHLPRNEFHRTIPEFIIQVRTLPPGRRRFVAVDRPDRSILQFWTWSAYFHLEGSKERPAREGIFSRRHNILDRNYSWAGSIVLNKNWKFDPRKPQHFIAISEAKEFESKVKIDNNYSLTGKEWPLFHVFLLGYDDVNQEPRTNAVESRFAARASAGDATAGDSRGSLVAYRVGLGKIYQEAFDQACDTDHQRDSTKTPHEPVRKQWREIVLG</sequence>
<evidence type="ECO:0000313" key="2">
    <source>
        <dbReference type="Proteomes" id="UP001281147"/>
    </source>
</evidence>
<gene>
    <name evidence="1" type="ORF">LTR37_002392</name>
</gene>
<comment type="caution">
    <text evidence="1">The sequence shown here is derived from an EMBL/GenBank/DDBJ whole genome shotgun (WGS) entry which is preliminary data.</text>
</comment>
<name>A0ACC3NSP4_9PEZI</name>
<reference evidence="1" key="1">
    <citation type="submission" date="2023-07" db="EMBL/GenBank/DDBJ databases">
        <title>Black Yeasts Isolated from many extreme environments.</title>
        <authorList>
            <person name="Coleine C."/>
            <person name="Stajich J.E."/>
            <person name="Selbmann L."/>
        </authorList>
    </citation>
    <scope>NUCLEOTIDE SEQUENCE</scope>
    <source>
        <strain evidence="1">CCFEE 5714</strain>
    </source>
</reference>
<organism evidence="1 2">
    <name type="scientific">Vermiconidia calcicola</name>
    <dbReference type="NCBI Taxonomy" id="1690605"/>
    <lineage>
        <taxon>Eukaryota</taxon>
        <taxon>Fungi</taxon>
        <taxon>Dikarya</taxon>
        <taxon>Ascomycota</taxon>
        <taxon>Pezizomycotina</taxon>
        <taxon>Dothideomycetes</taxon>
        <taxon>Dothideomycetidae</taxon>
        <taxon>Mycosphaerellales</taxon>
        <taxon>Extremaceae</taxon>
        <taxon>Vermiconidia</taxon>
    </lineage>
</organism>
<keyword evidence="2" id="KW-1185">Reference proteome</keyword>
<evidence type="ECO:0000313" key="1">
    <source>
        <dbReference type="EMBL" id="KAK3722401.1"/>
    </source>
</evidence>
<dbReference type="Proteomes" id="UP001281147">
    <property type="component" value="Unassembled WGS sequence"/>
</dbReference>